<sequence>MKPHLRKMWCIPPKQSGEFVYHMEDVLDVYKRPYDARRPVVCLDETFKQLIGEVREPLPITPGQVERYDSVYVRNGVASLFMTFEPLAGWRHVELSDSRTARDWARVVRDLVDAPRYKDAERIVLVMDQLNTHAPGSLYAAFAPDEARRIAAKLEIHHTPKHGSWLNMAEVELSAFQRDLPERVGDRPAMATHVGAWEKRRNGAKVKADWQFTTDDARVKLRKLYPTIDA</sequence>
<accession>A0A6J4Q3Y8</accession>
<name>A0A6J4Q3Y8_9BACT</name>
<dbReference type="EMBL" id="CADCUQ010000751">
    <property type="protein sequence ID" value="CAA9427477.1"/>
    <property type="molecule type" value="Genomic_DNA"/>
</dbReference>
<organism evidence="2">
    <name type="scientific">uncultured Phycisphaerae bacterium</name>
    <dbReference type="NCBI Taxonomy" id="904963"/>
    <lineage>
        <taxon>Bacteria</taxon>
        <taxon>Pseudomonadati</taxon>
        <taxon>Planctomycetota</taxon>
        <taxon>Phycisphaerae</taxon>
        <taxon>environmental samples</taxon>
    </lineage>
</organism>
<dbReference type="InterPro" id="IPR038717">
    <property type="entry name" value="Tc1-like_DDE_dom"/>
</dbReference>
<evidence type="ECO:0000259" key="1">
    <source>
        <dbReference type="Pfam" id="PF13358"/>
    </source>
</evidence>
<dbReference type="InterPro" id="IPR047655">
    <property type="entry name" value="Transpos_IS630-like"/>
</dbReference>
<dbReference type="Pfam" id="PF13358">
    <property type="entry name" value="DDE_3"/>
    <property type="match status" value="1"/>
</dbReference>
<feature type="domain" description="Tc1-like transposase DDE" evidence="1">
    <location>
        <begin position="39"/>
        <end position="181"/>
    </location>
</feature>
<proteinExistence type="predicted"/>
<protein>
    <submittedName>
        <fullName evidence="2">Mobile element protein</fullName>
    </submittedName>
</protein>
<evidence type="ECO:0000313" key="2">
    <source>
        <dbReference type="EMBL" id="CAA9427477.1"/>
    </source>
</evidence>
<dbReference type="NCBIfam" id="NF033545">
    <property type="entry name" value="transpos_IS630"/>
    <property type="match status" value="1"/>
</dbReference>
<reference evidence="2" key="1">
    <citation type="submission" date="2020-02" db="EMBL/GenBank/DDBJ databases">
        <authorList>
            <person name="Meier V. D."/>
        </authorList>
    </citation>
    <scope>NUCLEOTIDE SEQUENCE</scope>
    <source>
        <strain evidence="2">AVDCRST_MAG64</strain>
    </source>
</reference>
<gene>
    <name evidence="2" type="ORF">AVDCRST_MAG64-3268</name>
</gene>
<dbReference type="AlphaFoldDB" id="A0A6J4Q3Y8"/>